<comment type="caution">
    <text evidence="1">The sequence shown here is derived from an EMBL/GenBank/DDBJ whole genome shotgun (WGS) entry which is preliminary data.</text>
</comment>
<reference evidence="1 2" key="1">
    <citation type="submission" date="2019-07" db="EMBL/GenBank/DDBJ databases">
        <title>Whole genome shotgun sequence of Meiothermus hypogaeus NBRC 106114.</title>
        <authorList>
            <person name="Hosoyama A."/>
            <person name="Uohara A."/>
            <person name="Ohji S."/>
            <person name="Ichikawa N."/>
        </authorList>
    </citation>
    <scope>NUCLEOTIDE SEQUENCE [LARGE SCALE GENOMIC DNA]</scope>
    <source>
        <strain evidence="1 2">NBRC 106114</strain>
    </source>
</reference>
<proteinExistence type="predicted"/>
<gene>
    <name evidence="1" type="ORF">MHY01S_22290</name>
</gene>
<dbReference type="AlphaFoldDB" id="A0A511R374"/>
<dbReference type="EMBL" id="BJXL01000075">
    <property type="protein sequence ID" value="GEM84063.1"/>
    <property type="molecule type" value="Genomic_DNA"/>
</dbReference>
<name>A0A511R374_9DEIN</name>
<evidence type="ECO:0000313" key="1">
    <source>
        <dbReference type="EMBL" id="GEM84063.1"/>
    </source>
</evidence>
<organism evidence="1 2">
    <name type="scientific">Meiothermus hypogaeus NBRC 106114</name>
    <dbReference type="NCBI Taxonomy" id="1227553"/>
    <lineage>
        <taxon>Bacteria</taxon>
        <taxon>Thermotogati</taxon>
        <taxon>Deinococcota</taxon>
        <taxon>Deinococci</taxon>
        <taxon>Thermales</taxon>
        <taxon>Thermaceae</taxon>
        <taxon>Meiothermus</taxon>
    </lineage>
</organism>
<evidence type="ECO:0000313" key="2">
    <source>
        <dbReference type="Proteomes" id="UP000321197"/>
    </source>
</evidence>
<accession>A0A511R374</accession>
<protein>
    <submittedName>
        <fullName evidence="1">Uncharacterized protein</fullName>
    </submittedName>
</protein>
<dbReference type="Proteomes" id="UP000321197">
    <property type="component" value="Unassembled WGS sequence"/>
</dbReference>
<sequence length="108" mass="11774">MPLNEYPTVNSWTTSDYLLARTLANYKSVSKKARIAYVEDCSNSRAGSTESPLRSNYHETWTAGVAANRNSGGSATNLFCECYWEALGWVGTASIPVNAPTQNIFTGV</sequence>